<comment type="subcellular location">
    <subcellularLocation>
        <location evidence="1">Membrane</location>
        <topology evidence="1">Multi-pass membrane protein</topology>
    </subcellularLocation>
</comment>
<dbReference type="EMBL" id="AM902716">
    <property type="protein sequence ID" value="CAP44052.1"/>
    <property type="molecule type" value="Genomic_DNA"/>
</dbReference>
<name>A9I2E9_BORPD</name>
<feature type="transmembrane region" description="Helical" evidence="5">
    <location>
        <begin position="256"/>
        <end position="282"/>
    </location>
</feature>
<dbReference type="Pfam" id="PF04610">
    <property type="entry name" value="TrbL"/>
    <property type="match status" value="1"/>
</dbReference>
<proteinExistence type="predicted"/>
<dbReference type="GO" id="GO:0030255">
    <property type="term" value="P:protein secretion by the type IV secretion system"/>
    <property type="evidence" value="ECO:0007669"/>
    <property type="project" value="InterPro"/>
</dbReference>
<gene>
    <name evidence="6" type="primary">virB6</name>
    <name evidence="6" type="ordered locus">Bpet3709</name>
</gene>
<keyword evidence="7" id="KW-1185">Reference proteome</keyword>
<evidence type="ECO:0000256" key="5">
    <source>
        <dbReference type="SAM" id="Phobius"/>
    </source>
</evidence>
<evidence type="ECO:0000256" key="1">
    <source>
        <dbReference type="ARBA" id="ARBA00004141"/>
    </source>
</evidence>
<reference evidence="6 7" key="1">
    <citation type="journal article" date="2008" name="BMC Genomics">
        <title>The missing link: Bordetella petrii is endowed with both the metabolic versatility of environmental bacteria and virulence traits of pathogenic Bordetellae.</title>
        <authorList>
            <person name="Gross R."/>
            <person name="Guzman C.A."/>
            <person name="Sebaihia M."/>
            <person name="Martins Dos Santos V.A."/>
            <person name="Pieper D.H."/>
            <person name="Koebnik R."/>
            <person name="Lechner M."/>
            <person name="Bartels D."/>
            <person name="Buhrmester J."/>
            <person name="Choudhuri J.V."/>
            <person name="Ebensen T."/>
            <person name="Gaigalat L."/>
            <person name="Herrmann S."/>
            <person name="Khachane A.N."/>
            <person name="Larisch C."/>
            <person name="Link S."/>
            <person name="Linke B."/>
            <person name="Meyer F."/>
            <person name="Mormann S."/>
            <person name="Nakunst D."/>
            <person name="Rueckert C."/>
            <person name="Schneiker-Bekel S."/>
            <person name="Schulze K."/>
            <person name="Vorhoelter F.J."/>
            <person name="Yevsa T."/>
            <person name="Engle J.T."/>
            <person name="Goldman W.E."/>
            <person name="Puehler A."/>
            <person name="Goebel U.B."/>
            <person name="Goesmann A."/>
            <person name="Bloecker H."/>
            <person name="Kaiser O."/>
            <person name="Martinez-Arias R."/>
        </authorList>
    </citation>
    <scope>NUCLEOTIDE SEQUENCE [LARGE SCALE GENOMIC DNA]</scope>
    <source>
        <strain evidence="7">ATCC BAA-461 / DSM 12804 / CCUG 43448 / CIP 107267 / Se-1111R</strain>
    </source>
</reference>
<keyword evidence="2 5" id="KW-0812">Transmembrane</keyword>
<feature type="transmembrane region" description="Helical" evidence="5">
    <location>
        <begin position="43"/>
        <end position="63"/>
    </location>
</feature>
<evidence type="ECO:0000256" key="4">
    <source>
        <dbReference type="ARBA" id="ARBA00023136"/>
    </source>
</evidence>
<dbReference type="InterPro" id="IPR007688">
    <property type="entry name" value="Conjugal_tfr_TrbL/VirB6"/>
</dbReference>
<sequence length="316" mass="33307">MSGSTPSVTPPSAPSDIAQWVMTQTENTLSDAVNGPMQALFEALMPVITVGLTIQFVVYAFALMQGQSSMTVTEFFRKAILVAIVAMIFGTGGLYQNEIAETMIALPDDITQIALSTGSVAQEVDKLQNETGKASNAMMGKGQDAWFNFLPSTKEVLVSLLATMVRVNAAVVGSIIMVIVVVCKVGMALVVATGPIFIAATLFEPTKPLFNSWVSQALNFIFLALLAGLIFGLLLQMNIQLIRMIADQINGGAKDIIGLFGAQLLVGIASLVVMVMIPGLAAGLSNGFGAQLGVGTAAKGAFSMLRLRSMLRPRAK</sequence>
<dbReference type="STRING" id="94624.Bpet3709"/>
<evidence type="ECO:0000313" key="7">
    <source>
        <dbReference type="Proteomes" id="UP000001225"/>
    </source>
</evidence>
<organism evidence="6 7">
    <name type="scientific">Bordetella petrii (strain ATCC BAA-461 / DSM 12804 / CCUG 43448 / CIP 107267 / Se-1111R)</name>
    <dbReference type="NCBI Taxonomy" id="340100"/>
    <lineage>
        <taxon>Bacteria</taxon>
        <taxon>Pseudomonadati</taxon>
        <taxon>Pseudomonadota</taxon>
        <taxon>Betaproteobacteria</taxon>
        <taxon>Burkholderiales</taxon>
        <taxon>Alcaligenaceae</taxon>
        <taxon>Bordetella</taxon>
    </lineage>
</organism>
<evidence type="ECO:0000256" key="2">
    <source>
        <dbReference type="ARBA" id="ARBA00022692"/>
    </source>
</evidence>
<protein>
    <submittedName>
        <fullName evidence="6">Type IV secretion system protein VirB6</fullName>
    </submittedName>
</protein>
<feature type="transmembrane region" description="Helical" evidence="5">
    <location>
        <begin position="75"/>
        <end position="95"/>
    </location>
</feature>
<dbReference type="Proteomes" id="UP000001225">
    <property type="component" value="Chromosome"/>
</dbReference>
<dbReference type="GO" id="GO:0016020">
    <property type="term" value="C:membrane"/>
    <property type="evidence" value="ECO:0007669"/>
    <property type="project" value="UniProtKB-SubCell"/>
</dbReference>
<feature type="transmembrane region" description="Helical" evidence="5">
    <location>
        <begin position="288"/>
        <end position="307"/>
    </location>
</feature>
<dbReference type="eggNOG" id="COG3704">
    <property type="taxonomic scope" value="Bacteria"/>
</dbReference>
<dbReference type="AlphaFoldDB" id="A9I2E9"/>
<feature type="transmembrane region" description="Helical" evidence="5">
    <location>
        <begin position="156"/>
        <end position="178"/>
    </location>
</feature>
<accession>A9I2E9</accession>
<keyword evidence="4 5" id="KW-0472">Membrane</keyword>
<dbReference type="KEGG" id="bpt:Bpet3709"/>
<evidence type="ECO:0000256" key="3">
    <source>
        <dbReference type="ARBA" id="ARBA00022989"/>
    </source>
</evidence>
<evidence type="ECO:0000313" key="6">
    <source>
        <dbReference type="EMBL" id="CAP44052.1"/>
    </source>
</evidence>
<feature type="transmembrane region" description="Helical" evidence="5">
    <location>
        <begin position="215"/>
        <end position="235"/>
    </location>
</feature>
<feature type="transmembrane region" description="Helical" evidence="5">
    <location>
        <begin position="185"/>
        <end position="203"/>
    </location>
</feature>
<keyword evidence="3 5" id="KW-1133">Transmembrane helix</keyword>